<evidence type="ECO:0000256" key="6">
    <source>
        <dbReference type="ARBA" id="ARBA00022989"/>
    </source>
</evidence>
<evidence type="ECO:0000256" key="2">
    <source>
        <dbReference type="ARBA" id="ARBA00004665"/>
    </source>
</evidence>
<dbReference type="InterPro" id="IPR029787">
    <property type="entry name" value="Nucleotide_cyclase"/>
</dbReference>
<comment type="caution">
    <text evidence="11">The sequence shown here is derived from an EMBL/GenBank/DDBJ whole genome shotgun (WGS) entry which is preliminary data.</text>
</comment>
<comment type="catalytic activity">
    <reaction evidence="8">
        <text>2 GTP = 3',3'-c-di-GMP + 2 diphosphate</text>
        <dbReference type="Rhea" id="RHEA:24898"/>
        <dbReference type="ChEBI" id="CHEBI:33019"/>
        <dbReference type="ChEBI" id="CHEBI:37565"/>
        <dbReference type="ChEBI" id="CHEBI:58805"/>
        <dbReference type="EC" id="2.7.7.65"/>
    </reaction>
</comment>
<keyword evidence="11" id="KW-0808">Transferase</keyword>
<dbReference type="EMBL" id="JBGFSN010000002">
    <property type="protein sequence ID" value="MFH8132916.1"/>
    <property type="molecule type" value="Genomic_DNA"/>
</dbReference>
<dbReference type="CDD" id="cd18773">
    <property type="entry name" value="PDC1_HK_sensor"/>
    <property type="match status" value="1"/>
</dbReference>
<evidence type="ECO:0000256" key="1">
    <source>
        <dbReference type="ARBA" id="ARBA00004651"/>
    </source>
</evidence>
<dbReference type="CDD" id="cd18774">
    <property type="entry name" value="PDC2_HK_sensor"/>
    <property type="match status" value="1"/>
</dbReference>
<dbReference type="InterPro" id="IPR033479">
    <property type="entry name" value="dCache_1"/>
</dbReference>
<dbReference type="InterPro" id="IPR043128">
    <property type="entry name" value="Rev_trsase/Diguanyl_cyclase"/>
</dbReference>
<evidence type="ECO:0000259" key="10">
    <source>
        <dbReference type="SMART" id="SM00267"/>
    </source>
</evidence>
<keyword evidence="6 9" id="KW-1133">Transmembrane helix</keyword>
<dbReference type="RefSeq" id="WP_397211386.1">
    <property type="nucleotide sequence ID" value="NZ_JBGFSN010000002.1"/>
</dbReference>
<keyword evidence="7 9" id="KW-0472">Membrane</keyword>
<evidence type="ECO:0000256" key="9">
    <source>
        <dbReference type="SAM" id="Phobius"/>
    </source>
</evidence>
<dbReference type="GO" id="GO:0052621">
    <property type="term" value="F:diguanylate cyclase activity"/>
    <property type="evidence" value="ECO:0007669"/>
    <property type="project" value="UniProtKB-EC"/>
</dbReference>
<evidence type="ECO:0000256" key="4">
    <source>
        <dbReference type="ARBA" id="ARBA00022475"/>
    </source>
</evidence>
<dbReference type="Gene3D" id="3.30.70.270">
    <property type="match status" value="1"/>
</dbReference>
<evidence type="ECO:0000256" key="5">
    <source>
        <dbReference type="ARBA" id="ARBA00022692"/>
    </source>
</evidence>
<keyword evidence="11" id="KW-0548">Nucleotidyltransferase</keyword>
<accession>A0ABW7PRL6</accession>
<dbReference type="Pfam" id="PF02743">
    <property type="entry name" value="dCache_1"/>
    <property type="match status" value="1"/>
</dbReference>
<protein>
    <recommendedName>
        <fullName evidence="3">diguanylate cyclase</fullName>
        <ecNumber evidence="3">2.7.7.65</ecNumber>
    </recommendedName>
</protein>
<evidence type="ECO:0000313" key="12">
    <source>
        <dbReference type="Proteomes" id="UP001611251"/>
    </source>
</evidence>
<dbReference type="InterPro" id="IPR000160">
    <property type="entry name" value="GGDEF_dom"/>
</dbReference>
<dbReference type="SUPFAM" id="SSF55073">
    <property type="entry name" value="Nucleotide cyclase"/>
    <property type="match status" value="1"/>
</dbReference>
<dbReference type="CDD" id="cd01949">
    <property type="entry name" value="GGDEF"/>
    <property type="match status" value="1"/>
</dbReference>
<dbReference type="NCBIfam" id="TIGR00254">
    <property type="entry name" value="GGDEF"/>
    <property type="match status" value="1"/>
</dbReference>
<comment type="pathway">
    <text evidence="2">Purine metabolism; 3',5'-cyclic di-GMP biosynthesis.</text>
</comment>
<evidence type="ECO:0000313" key="11">
    <source>
        <dbReference type="EMBL" id="MFH8132916.1"/>
    </source>
</evidence>
<dbReference type="PANTHER" id="PTHR45138:SF9">
    <property type="entry name" value="DIGUANYLATE CYCLASE DGCM-RELATED"/>
    <property type="match status" value="1"/>
</dbReference>
<evidence type="ECO:0000256" key="7">
    <source>
        <dbReference type="ARBA" id="ARBA00023136"/>
    </source>
</evidence>
<dbReference type="Proteomes" id="UP001611251">
    <property type="component" value="Unassembled WGS sequence"/>
</dbReference>
<dbReference type="Pfam" id="PF00990">
    <property type="entry name" value="GGDEF"/>
    <property type="match status" value="1"/>
</dbReference>
<comment type="subcellular location">
    <subcellularLocation>
        <location evidence="1">Cell membrane</location>
        <topology evidence="1">Multi-pass membrane protein</topology>
    </subcellularLocation>
</comment>
<organism evidence="11 12">
    <name type="scientific">Pantoea osteomyelitidis</name>
    <dbReference type="NCBI Taxonomy" id="3230026"/>
    <lineage>
        <taxon>Bacteria</taxon>
        <taxon>Pseudomonadati</taxon>
        <taxon>Pseudomonadota</taxon>
        <taxon>Gammaproteobacteria</taxon>
        <taxon>Enterobacterales</taxon>
        <taxon>Erwiniaceae</taxon>
        <taxon>Pantoea</taxon>
    </lineage>
</organism>
<gene>
    <name evidence="11" type="ORF">ABU178_01770</name>
</gene>
<dbReference type="Gene3D" id="3.30.450.20">
    <property type="entry name" value="PAS domain"/>
    <property type="match status" value="1"/>
</dbReference>
<dbReference type="SMART" id="SM00267">
    <property type="entry name" value="GGDEF"/>
    <property type="match status" value="1"/>
</dbReference>
<proteinExistence type="predicted"/>
<dbReference type="SUPFAM" id="SSF103190">
    <property type="entry name" value="Sensory domain-like"/>
    <property type="match status" value="1"/>
</dbReference>
<keyword evidence="5 9" id="KW-0812">Transmembrane</keyword>
<evidence type="ECO:0000256" key="3">
    <source>
        <dbReference type="ARBA" id="ARBA00012528"/>
    </source>
</evidence>
<keyword evidence="12" id="KW-1185">Reference proteome</keyword>
<dbReference type="InterPro" id="IPR029151">
    <property type="entry name" value="Sensor-like_sf"/>
</dbReference>
<reference evidence="11 12" key="1">
    <citation type="submission" date="2024-08" db="EMBL/GenBank/DDBJ databases">
        <title>Pantoea ronii - a newly identified human opportunistic pathogen.</title>
        <authorList>
            <person name="Keidar-Friedman D."/>
            <person name="Sorek N."/>
            <person name="Leshin-Carmel D."/>
            <person name="Tsur A."/>
            <person name="Amsalem M."/>
            <person name="Tolkach D."/>
            <person name="Brosh-Nissimov T."/>
        </authorList>
    </citation>
    <scope>NUCLEOTIDE SEQUENCE [LARGE SCALE GENOMIC DNA]</scope>
    <source>
        <strain evidence="11 12">AA23256</strain>
    </source>
</reference>
<feature type="transmembrane region" description="Helical" evidence="9">
    <location>
        <begin position="290"/>
        <end position="313"/>
    </location>
</feature>
<evidence type="ECO:0000256" key="8">
    <source>
        <dbReference type="ARBA" id="ARBA00034247"/>
    </source>
</evidence>
<keyword evidence="4" id="KW-1003">Cell membrane</keyword>
<name>A0ABW7PRL6_9GAMM</name>
<dbReference type="InterPro" id="IPR050469">
    <property type="entry name" value="Diguanylate_Cyclase"/>
</dbReference>
<dbReference type="PANTHER" id="PTHR45138">
    <property type="entry name" value="REGULATORY COMPONENTS OF SENSORY TRANSDUCTION SYSTEM"/>
    <property type="match status" value="1"/>
</dbReference>
<sequence>MLRLLRPKNDLRTLIALLAITSIAITLVNALYATWRVQRMVLIDNTLEANRAYATKLAATTELFFQLAQSQLHYSATRLANDFDNAELRQNEVNRLREQTASFNSVAIVDANGYVKTISPESLMLQGMQLTSSASREALAERQPLVSEPVISAANNLMVFISWPIWSAEGRYRGYIGGTLYLRKKSILNALLGQQFYRDGTTVYVLDRNNQVLYHQNGQWIGRTLPAIISDRQRQESSNGSLELNQPNESDKLLGYAIVPTTGWMVVALKPTKTTLEPLTGLLMKVLRHAVPFALLTLLVAIILARLIALPLWQLARRASQMDSPGVSKEIGVIHAWYFEAAQVKRALLTGIGLMQDKIGRLNSEVQTDPLTQLLNRRGLSAVLDYYQATQQPFAVLALDIDHFKKVNDSWGHDTGDTVIKQVAQTLHQRARQSDVVCRNGGEEFLMLLPDTSREEAQAIAERIRQNVADVTIPVVGQVTISIGVAAWQGDGLPLEQSLKQADAALYQAKHAGRNCVVMAGAPQVAVP</sequence>
<feature type="domain" description="GGDEF" evidence="10">
    <location>
        <begin position="355"/>
        <end position="520"/>
    </location>
</feature>
<dbReference type="EC" id="2.7.7.65" evidence="3"/>